<evidence type="ECO:0000259" key="1">
    <source>
        <dbReference type="PROSITE" id="PS51186"/>
    </source>
</evidence>
<reference evidence="2" key="1">
    <citation type="journal article" date="2014" name="Int. J. Syst. Evol. Microbiol.">
        <title>Complete genome sequence of Corynebacterium casei LMG S-19264T (=DSM 44701T), isolated from a smear-ripened cheese.</title>
        <authorList>
            <consortium name="US DOE Joint Genome Institute (JGI-PGF)"/>
            <person name="Walter F."/>
            <person name="Albersmeier A."/>
            <person name="Kalinowski J."/>
            <person name="Ruckert C."/>
        </authorList>
    </citation>
    <scope>NUCLEOTIDE SEQUENCE</scope>
    <source>
        <strain evidence="2">CGMCC 1.12754</strain>
    </source>
</reference>
<evidence type="ECO:0000313" key="3">
    <source>
        <dbReference type="Proteomes" id="UP000622860"/>
    </source>
</evidence>
<reference evidence="2" key="2">
    <citation type="submission" date="2020-09" db="EMBL/GenBank/DDBJ databases">
        <authorList>
            <person name="Sun Q."/>
            <person name="Zhou Y."/>
        </authorList>
    </citation>
    <scope>NUCLEOTIDE SEQUENCE</scope>
    <source>
        <strain evidence="2">CGMCC 1.12754</strain>
    </source>
</reference>
<dbReference type="InterPro" id="IPR016181">
    <property type="entry name" value="Acyl_CoA_acyltransferase"/>
</dbReference>
<dbReference type="InterPro" id="IPR013653">
    <property type="entry name" value="GCN5-like_dom"/>
</dbReference>
<dbReference type="AlphaFoldDB" id="A0A917M140"/>
<keyword evidence="3" id="KW-1185">Reference proteome</keyword>
<dbReference type="GO" id="GO:0016747">
    <property type="term" value="F:acyltransferase activity, transferring groups other than amino-acyl groups"/>
    <property type="evidence" value="ECO:0007669"/>
    <property type="project" value="InterPro"/>
</dbReference>
<dbReference type="RefSeq" id="WP_188454666.1">
    <property type="nucleotide sequence ID" value="NZ_BMFR01000004.1"/>
</dbReference>
<gene>
    <name evidence="2" type="ORF">GCM10011398_14060</name>
</gene>
<comment type="caution">
    <text evidence="2">The sequence shown here is derived from an EMBL/GenBank/DDBJ whole genome shotgun (WGS) entry which is preliminary data.</text>
</comment>
<dbReference type="InterPro" id="IPR000182">
    <property type="entry name" value="GNAT_dom"/>
</dbReference>
<dbReference type="Gene3D" id="3.40.630.30">
    <property type="match status" value="1"/>
</dbReference>
<accession>A0A917M140</accession>
<dbReference type="EMBL" id="BMFR01000004">
    <property type="protein sequence ID" value="GGG71053.1"/>
    <property type="molecule type" value="Genomic_DNA"/>
</dbReference>
<feature type="domain" description="N-acetyltransferase" evidence="1">
    <location>
        <begin position="144"/>
        <end position="281"/>
    </location>
</feature>
<dbReference type="Pfam" id="PF08445">
    <property type="entry name" value="FR47"/>
    <property type="match status" value="1"/>
</dbReference>
<sequence length="281" mass="31469">MNITVVSSPEVFAEKAESLLLKKEACNNLMLGLLNRLLENGKTNAEYYLGYVEINNQVIFAFMRTAPNNWIMADVDHVADSVIASVANFMFENNLEVPGILGPVRSTNLFVNKWTELTDGNASVHMEQLIYQLDKVNHVPMTDGILVEANRAHHALLTQWLEQFGLQANETITASKAARTAINFINNRTVYLWEVEGVPVSMVNQSRKTKHGATINAVFTPDEFKRKGYATSAVAALSRRILEDGFQFCSLYTDKANPTSNSIYKKIGYYVVGDSIVYKFN</sequence>
<evidence type="ECO:0000313" key="2">
    <source>
        <dbReference type="EMBL" id="GGG71053.1"/>
    </source>
</evidence>
<protein>
    <submittedName>
        <fullName evidence="2">Acetyltransferase</fullName>
    </submittedName>
</protein>
<organism evidence="2 3">
    <name type="scientific">Virgibacillus oceani</name>
    <dbReference type="NCBI Taxonomy" id="1479511"/>
    <lineage>
        <taxon>Bacteria</taxon>
        <taxon>Bacillati</taxon>
        <taxon>Bacillota</taxon>
        <taxon>Bacilli</taxon>
        <taxon>Bacillales</taxon>
        <taxon>Bacillaceae</taxon>
        <taxon>Virgibacillus</taxon>
    </lineage>
</organism>
<dbReference type="SUPFAM" id="SSF55729">
    <property type="entry name" value="Acyl-CoA N-acyltransferases (Nat)"/>
    <property type="match status" value="1"/>
</dbReference>
<dbReference type="PROSITE" id="PS51186">
    <property type="entry name" value="GNAT"/>
    <property type="match status" value="1"/>
</dbReference>
<proteinExistence type="predicted"/>
<dbReference type="Proteomes" id="UP000622860">
    <property type="component" value="Unassembled WGS sequence"/>
</dbReference>
<name>A0A917M140_9BACI</name>